<dbReference type="EMBL" id="HG002263">
    <property type="protein sequence ID" value="CDF40898.1"/>
    <property type="molecule type" value="Genomic_DNA"/>
</dbReference>
<gene>
    <name evidence="1" type="ORF">CHC_T00000887001</name>
</gene>
<dbReference type="SUPFAM" id="SSF52047">
    <property type="entry name" value="RNI-like"/>
    <property type="match status" value="1"/>
</dbReference>
<dbReference type="SMART" id="SM00367">
    <property type="entry name" value="LRR_CC"/>
    <property type="match status" value="6"/>
</dbReference>
<evidence type="ECO:0000313" key="2">
    <source>
        <dbReference type="Proteomes" id="UP000012073"/>
    </source>
</evidence>
<organism evidence="1 2">
    <name type="scientific">Chondrus crispus</name>
    <name type="common">Carrageen Irish moss</name>
    <name type="synonym">Polymorpha crispa</name>
    <dbReference type="NCBI Taxonomy" id="2769"/>
    <lineage>
        <taxon>Eukaryota</taxon>
        <taxon>Rhodophyta</taxon>
        <taxon>Florideophyceae</taxon>
        <taxon>Rhodymeniophycidae</taxon>
        <taxon>Gigartinales</taxon>
        <taxon>Gigartinaceae</taxon>
        <taxon>Chondrus</taxon>
    </lineage>
</organism>
<protein>
    <recommendedName>
        <fullName evidence="3">F-box domain-containing protein</fullName>
    </recommendedName>
</protein>
<dbReference type="GO" id="GO:0019005">
    <property type="term" value="C:SCF ubiquitin ligase complex"/>
    <property type="evidence" value="ECO:0007669"/>
    <property type="project" value="TreeGrafter"/>
</dbReference>
<evidence type="ECO:0000313" key="1">
    <source>
        <dbReference type="EMBL" id="CDF40898.1"/>
    </source>
</evidence>
<dbReference type="InterPro" id="IPR006553">
    <property type="entry name" value="Leu-rich_rpt_Cys-con_subtyp"/>
</dbReference>
<dbReference type="InterPro" id="IPR032675">
    <property type="entry name" value="LRR_dom_sf"/>
</dbReference>
<dbReference type="KEGG" id="ccp:CHC_T00000887001"/>
<reference evidence="2" key="1">
    <citation type="journal article" date="2013" name="Proc. Natl. Acad. Sci. U.S.A.">
        <title>Genome structure and metabolic features in the red seaweed Chondrus crispus shed light on evolution of the Archaeplastida.</title>
        <authorList>
            <person name="Collen J."/>
            <person name="Porcel B."/>
            <person name="Carre W."/>
            <person name="Ball S.G."/>
            <person name="Chaparro C."/>
            <person name="Tonon T."/>
            <person name="Barbeyron T."/>
            <person name="Michel G."/>
            <person name="Noel B."/>
            <person name="Valentin K."/>
            <person name="Elias M."/>
            <person name="Artiguenave F."/>
            <person name="Arun A."/>
            <person name="Aury J.M."/>
            <person name="Barbosa-Neto J.F."/>
            <person name="Bothwell J.H."/>
            <person name="Bouget F.Y."/>
            <person name="Brillet L."/>
            <person name="Cabello-Hurtado F."/>
            <person name="Capella-Gutierrez S."/>
            <person name="Charrier B."/>
            <person name="Cladiere L."/>
            <person name="Cock J.M."/>
            <person name="Coelho S.M."/>
            <person name="Colleoni C."/>
            <person name="Czjzek M."/>
            <person name="Da Silva C."/>
            <person name="Delage L."/>
            <person name="Denoeud F."/>
            <person name="Deschamps P."/>
            <person name="Dittami S.M."/>
            <person name="Gabaldon T."/>
            <person name="Gachon C.M."/>
            <person name="Groisillier A."/>
            <person name="Herve C."/>
            <person name="Jabbari K."/>
            <person name="Katinka M."/>
            <person name="Kloareg B."/>
            <person name="Kowalczyk N."/>
            <person name="Labadie K."/>
            <person name="Leblanc C."/>
            <person name="Lopez P.J."/>
            <person name="McLachlan D.H."/>
            <person name="Meslet-Cladiere L."/>
            <person name="Moustafa A."/>
            <person name="Nehr Z."/>
            <person name="Nyvall Collen P."/>
            <person name="Panaud O."/>
            <person name="Partensky F."/>
            <person name="Poulain J."/>
            <person name="Rensing S.A."/>
            <person name="Rousvoal S."/>
            <person name="Samson G."/>
            <person name="Symeonidi A."/>
            <person name="Weissenbach J."/>
            <person name="Zambounis A."/>
            <person name="Wincker P."/>
            <person name="Boyen C."/>
        </authorList>
    </citation>
    <scope>NUCLEOTIDE SEQUENCE [LARGE SCALE GENOMIC DNA]</scope>
    <source>
        <strain evidence="2">cv. Stackhouse</strain>
    </source>
</reference>
<dbReference type="RefSeq" id="XP_005711192.1">
    <property type="nucleotide sequence ID" value="XM_005711135.1"/>
</dbReference>
<dbReference type="GeneID" id="17318909"/>
<dbReference type="Gene3D" id="3.80.10.10">
    <property type="entry name" value="Ribonuclease Inhibitor"/>
    <property type="match status" value="2"/>
</dbReference>
<dbReference type="PANTHER" id="PTHR13318">
    <property type="entry name" value="PARTNER OF PAIRED, ISOFORM B-RELATED"/>
    <property type="match status" value="1"/>
</dbReference>
<proteinExistence type="predicted"/>
<dbReference type="AlphaFoldDB" id="R7QT49"/>
<evidence type="ECO:0008006" key="3">
    <source>
        <dbReference type="Google" id="ProtNLM"/>
    </source>
</evidence>
<name>R7QT49_CHOCR</name>
<dbReference type="PhylomeDB" id="R7QT49"/>
<dbReference type="GO" id="GO:0031146">
    <property type="term" value="P:SCF-dependent proteasomal ubiquitin-dependent protein catabolic process"/>
    <property type="evidence" value="ECO:0007669"/>
    <property type="project" value="TreeGrafter"/>
</dbReference>
<dbReference type="Proteomes" id="UP000012073">
    <property type="component" value="Unassembled WGS sequence"/>
</dbReference>
<keyword evidence="2" id="KW-1185">Reference proteome</keyword>
<dbReference type="Gramene" id="CDF40898">
    <property type="protein sequence ID" value="CDF40898"/>
    <property type="gene ID" value="CHC_T00000887001"/>
</dbReference>
<sequence length="663" mass="74442">MSQIRLSCRSTDFVNPYPSTWVIFIPSSSISFIKFHALYSRFLSISQSMPVVGQPLGERKTYCGLFCPTWFHEDCITNAAPDTVEACLSRPFWQRNCTMNVFHQTTRAPAHRLRRPRSKLLQLPWEVLRRIMLFTMDSLDVYDPSTLCDHPRPGACSQHCREVFLNVSNPVALQNGLRLALTCHVMHSVFQDALTGVKLVSSWQVKQNTLIAACKIAANNLRAVHVECSAPVTAALTEVISLRPPVRHFVLIGINISKALMADIIFYVGISLENLVVSAAPSLDDTVVDLISDKCESLRHLELGGSRRVSRMSLIRLFTRIGINLCGIEMNSVHHESLNEDVLAAIGQYCSKLTCIRLKNLPWVSDVGMAGFLKQRAQQLKELRIVDCHRASFRILCFFCKRSTVLEKLHFSVQKGSWIPLRRQMEAGYITSSDEERVVEYTEDDIYLSGGEKALVRLSRKCRHLHHLTISDISVSDAALSCISKASGPSLRYLNIRHCYSLGNATLLSWAKHCRSLISLDISYLPMVEDSAFEELLRALQDSLEELQILGCTGLTNNAIQNIIPRYGRRLQVVRLSYCNFSMSALSSLKEALPRVTLFASRKPSAAAFFKQSITWGRLGMRASVWSRNKVIFNSIHGSPVERAPGKELVTIDLRDGETAAAR</sequence>
<accession>R7QT49</accession>
<dbReference type="OrthoDB" id="550575at2759"/>